<accession>A0ABW1XLP0</accession>
<reference evidence="2" key="1">
    <citation type="journal article" date="2019" name="Int. J. Syst. Evol. Microbiol.">
        <title>The Global Catalogue of Microorganisms (GCM) 10K type strain sequencing project: providing services to taxonomists for standard genome sequencing and annotation.</title>
        <authorList>
            <consortium name="The Broad Institute Genomics Platform"/>
            <consortium name="The Broad Institute Genome Sequencing Center for Infectious Disease"/>
            <person name="Wu L."/>
            <person name="Ma J."/>
        </authorList>
    </citation>
    <scope>NUCLEOTIDE SEQUENCE [LARGE SCALE GENOMIC DNA]</scope>
    <source>
        <strain evidence="2">CGMCC 1.16031</strain>
    </source>
</reference>
<evidence type="ECO:0000313" key="2">
    <source>
        <dbReference type="Proteomes" id="UP001596364"/>
    </source>
</evidence>
<sequence length="539" mass="59083">MKIVIHPIKGMLPIIESAKLPLENATLAINCRFDSGSLEPYADLVAKAATLATNTSSIYLYGDTHWFSWSDDVDLVESPINNDQYSRAYFTGSGSYPKITAAAIATGGGVMPTASYKMGVQQPTAPILKGYLNNTDDADAENDITRFYVQTYVNAYGEESMPSDISEEITLLNPDASVELYFDAIGVNDQNITKRRLYRTNGDAYQLVAELDVGLHTSSATAFEDNVADAGLGIVLESWGYSEPNSAMKGLTAMANGILAGFWGNTVAFSEQYQPHAWPTDYQQTTEFDVVAIKGIGNSIVVGTTGNPYLFAGVSPDAVSGQKLEIAQSCVSKRSMVDMGNYVIYASPDGLVGIGPGMARLLTEGMFNKKAWANYNPETIVATYYEDKYVAFFDGGGFIFDPRTQDFIELDFSADAVYTDLKRDTLYIVQSDNLFAMDEALASMPFTWEKVVRLDYRPMPSCVYIDCERPQDLSFSLWLDGALVADYADLSAAPDDVVLDHPCFRLPQGRGKELRLQLAGTGQVHRLMFASNLRELMNG</sequence>
<gene>
    <name evidence="1" type="ORF">ACFP85_12860</name>
</gene>
<dbReference type="RefSeq" id="WP_131258623.1">
    <property type="nucleotide sequence ID" value="NZ_JBHSUS010000001.1"/>
</dbReference>
<keyword evidence="2" id="KW-1185">Reference proteome</keyword>
<protein>
    <recommendedName>
        <fullName evidence="3">Phage tail protein</fullName>
    </recommendedName>
</protein>
<evidence type="ECO:0000313" key="1">
    <source>
        <dbReference type="EMBL" id="MFC6441037.1"/>
    </source>
</evidence>
<name>A0ABW1XLP0_9ALTE</name>
<comment type="caution">
    <text evidence="1">The sequence shown here is derived from an EMBL/GenBank/DDBJ whole genome shotgun (WGS) entry which is preliminary data.</text>
</comment>
<evidence type="ECO:0008006" key="3">
    <source>
        <dbReference type="Google" id="ProtNLM"/>
    </source>
</evidence>
<dbReference type="Proteomes" id="UP001596364">
    <property type="component" value="Unassembled WGS sequence"/>
</dbReference>
<dbReference type="EMBL" id="JBHSUS010000001">
    <property type="protein sequence ID" value="MFC6441037.1"/>
    <property type="molecule type" value="Genomic_DNA"/>
</dbReference>
<proteinExistence type="predicted"/>
<organism evidence="1 2">
    <name type="scientific">Pseudobowmanella zhangzhouensis</name>
    <dbReference type="NCBI Taxonomy" id="1537679"/>
    <lineage>
        <taxon>Bacteria</taxon>
        <taxon>Pseudomonadati</taxon>
        <taxon>Pseudomonadota</taxon>
        <taxon>Gammaproteobacteria</taxon>
        <taxon>Alteromonadales</taxon>
        <taxon>Alteromonadaceae</taxon>
    </lineage>
</organism>